<evidence type="ECO:0000256" key="1">
    <source>
        <dbReference type="SAM" id="MobiDB-lite"/>
    </source>
</evidence>
<evidence type="ECO:0000313" key="2">
    <source>
        <dbReference type="Ensembl" id="ENSEBUP00000020882.1"/>
    </source>
</evidence>
<reference evidence="2" key="1">
    <citation type="submission" date="2025-08" db="UniProtKB">
        <authorList>
            <consortium name="Ensembl"/>
        </authorList>
    </citation>
    <scope>IDENTIFICATION</scope>
</reference>
<feature type="compositionally biased region" description="Polar residues" evidence="1">
    <location>
        <begin position="150"/>
        <end position="159"/>
    </location>
</feature>
<organism evidence="2 3">
    <name type="scientific">Eptatretus burgeri</name>
    <name type="common">Inshore hagfish</name>
    <dbReference type="NCBI Taxonomy" id="7764"/>
    <lineage>
        <taxon>Eukaryota</taxon>
        <taxon>Metazoa</taxon>
        <taxon>Chordata</taxon>
        <taxon>Craniata</taxon>
        <taxon>Vertebrata</taxon>
        <taxon>Cyclostomata</taxon>
        <taxon>Myxini</taxon>
        <taxon>Myxiniformes</taxon>
        <taxon>Myxinidae</taxon>
        <taxon>Eptatretinae</taxon>
        <taxon>Eptatretus</taxon>
    </lineage>
</organism>
<accession>A0A8C4QUU2</accession>
<evidence type="ECO:0000313" key="3">
    <source>
        <dbReference type="Proteomes" id="UP000694388"/>
    </source>
</evidence>
<dbReference type="Ensembl" id="ENSEBUT00000021458.1">
    <property type="protein sequence ID" value="ENSEBUP00000020882.1"/>
    <property type="gene ID" value="ENSEBUG00000012906.1"/>
</dbReference>
<feature type="compositionally biased region" description="Basic and acidic residues" evidence="1">
    <location>
        <begin position="71"/>
        <end position="80"/>
    </location>
</feature>
<reference evidence="2" key="2">
    <citation type="submission" date="2025-09" db="UniProtKB">
        <authorList>
            <consortium name="Ensembl"/>
        </authorList>
    </citation>
    <scope>IDENTIFICATION</scope>
</reference>
<keyword evidence="3" id="KW-1185">Reference proteome</keyword>
<dbReference type="AlphaFoldDB" id="A0A8C4QUU2"/>
<protein>
    <submittedName>
        <fullName evidence="2">Uncharacterized protein</fullName>
    </submittedName>
</protein>
<name>A0A8C4QUU2_EPTBU</name>
<feature type="region of interest" description="Disordered" evidence="1">
    <location>
        <begin position="133"/>
        <end position="179"/>
    </location>
</feature>
<feature type="compositionally biased region" description="Polar residues" evidence="1">
    <location>
        <begin position="82"/>
        <end position="96"/>
    </location>
</feature>
<proteinExistence type="predicted"/>
<feature type="region of interest" description="Disordered" evidence="1">
    <location>
        <begin position="71"/>
        <end position="111"/>
    </location>
</feature>
<dbReference type="Proteomes" id="UP000694388">
    <property type="component" value="Unplaced"/>
</dbReference>
<sequence length="179" mass="20052">MLQCLTNLLFGAQDDENSHVAPAMLTQEESHDGWIVVKFCEPIFEESQGTLHEDVPIEDPNMSVCTHRDDTVQKENHKDISASPSQAGSAYTTSCVPSRGAKPKRHPSHGTDHVHALLRAVSPSSSHAVTAALHPHNQNRRGTVDRAKLQRNNQRSTRGQSRRKRNHSLQQPHQRIFNH</sequence>